<name>A0A0D0DRW2_9AGAM</name>
<keyword evidence="2" id="KW-1185">Reference proteome</keyword>
<evidence type="ECO:0000313" key="2">
    <source>
        <dbReference type="Proteomes" id="UP000054538"/>
    </source>
</evidence>
<organism evidence="1 2">
    <name type="scientific">Paxillus rubicundulus Ve08.2h10</name>
    <dbReference type="NCBI Taxonomy" id="930991"/>
    <lineage>
        <taxon>Eukaryota</taxon>
        <taxon>Fungi</taxon>
        <taxon>Dikarya</taxon>
        <taxon>Basidiomycota</taxon>
        <taxon>Agaricomycotina</taxon>
        <taxon>Agaricomycetes</taxon>
        <taxon>Agaricomycetidae</taxon>
        <taxon>Boletales</taxon>
        <taxon>Paxilineae</taxon>
        <taxon>Paxillaceae</taxon>
        <taxon>Paxillus</taxon>
    </lineage>
</organism>
<reference evidence="1 2" key="1">
    <citation type="submission" date="2014-04" db="EMBL/GenBank/DDBJ databases">
        <authorList>
            <consortium name="DOE Joint Genome Institute"/>
            <person name="Kuo A."/>
            <person name="Kohler A."/>
            <person name="Jargeat P."/>
            <person name="Nagy L.G."/>
            <person name="Floudas D."/>
            <person name="Copeland A."/>
            <person name="Barry K.W."/>
            <person name="Cichocki N."/>
            <person name="Veneault-Fourrey C."/>
            <person name="LaButti K."/>
            <person name="Lindquist E.A."/>
            <person name="Lipzen A."/>
            <person name="Lundell T."/>
            <person name="Morin E."/>
            <person name="Murat C."/>
            <person name="Sun H."/>
            <person name="Tunlid A."/>
            <person name="Henrissat B."/>
            <person name="Grigoriev I.V."/>
            <person name="Hibbett D.S."/>
            <person name="Martin F."/>
            <person name="Nordberg H.P."/>
            <person name="Cantor M.N."/>
            <person name="Hua S.X."/>
        </authorList>
    </citation>
    <scope>NUCLEOTIDE SEQUENCE [LARGE SCALE GENOMIC DNA]</scope>
    <source>
        <strain evidence="1 2">Ve08.2h10</strain>
    </source>
</reference>
<dbReference type="HOGENOM" id="CLU_048314_1_1_1"/>
<dbReference type="InParanoid" id="A0A0D0DRW2"/>
<evidence type="ECO:0008006" key="3">
    <source>
        <dbReference type="Google" id="ProtNLM"/>
    </source>
</evidence>
<dbReference type="AlphaFoldDB" id="A0A0D0DRW2"/>
<proteinExistence type="predicted"/>
<evidence type="ECO:0000313" key="1">
    <source>
        <dbReference type="EMBL" id="KIK90656.1"/>
    </source>
</evidence>
<accession>A0A0D0DRW2</accession>
<sequence>MGKYNHIPTLTGVENYHAWWTNMKYALGTEDLWCHVSTGTNPSDPLSFTSIKPLPAPTEAETIAIRKWLVNDVKMKGFIHHLLSNLICQMIPDDQVMTACMIWELIGWHYRHKDLSTQFIIRKQLTVLCMKDVPDASRYV</sequence>
<reference evidence="2" key="2">
    <citation type="submission" date="2015-01" db="EMBL/GenBank/DDBJ databases">
        <title>Evolutionary Origins and Diversification of the Mycorrhizal Mutualists.</title>
        <authorList>
            <consortium name="DOE Joint Genome Institute"/>
            <consortium name="Mycorrhizal Genomics Consortium"/>
            <person name="Kohler A."/>
            <person name="Kuo A."/>
            <person name="Nagy L.G."/>
            <person name="Floudas D."/>
            <person name="Copeland A."/>
            <person name="Barry K.W."/>
            <person name="Cichocki N."/>
            <person name="Veneault-Fourrey C."/>
            <person name="LaButti K."/>
            <person name="Lindquist E.A."/>
            <person name="Lipzen A."/>
            <person name="Lundell T."/>
            <person name="Morin E."/>
            <person name="Murat C."/>
            <person name="Riley R."/>
            <person name="Ohm R."/>
            <person name="Sun H."/>
            <person name="Tunlid A."/>
            <person name="Henrissat B."/>
            <person name="Grigoriev I.V."/>
            <person name="Hibbett D.S."/>
            <person name="Martin F."/>
        </authorList>
    </citation>
    <scope>NUCLEOTIDE SEQUENCE [LARGE SCALE GENOMIC DNA]</scope>
    <source>
        <strain evidence="2">Ve08.2h10</strain>
    </source>
</reference>
<dbReference type="Proteomes" id="UP000054538">
    <property type="component" value="Unassembled WGS sequence"/>
</dbReference>
<protein>
    <recommendedName>
        <fullName evidence="3">DUF4219 domain-containing protein</fullName>
    </recommendedName>
</protein>
<feature type="non-terminal residue" evidence="1">
    <location>
        <position position="1"/>
    </location>
</feature>
<gene>
    <name evidence="1" type="ORF">PAXRUDRAFT_73102</name>
</gene>
<dbReference type="EMBL" id="KN825488">
    <property type="protein sequence ID" value="KIK90656.1"/>
    <property type="molecule type" value="Genomic_DNA"/>
</dbReference>